<dbReference type="PANTHER" id="PTHR12815">
    <property type="entry name" value="SORTING AND ASSEMBLY MACHINERY SAMM50 PROTEIN FAMILY MEMBER"/>
    <property type="match status" value="1"/>
</dbReference>
<feature type="non-terminal residue" evidence="6">
    <location>
        <position position="1"/>
    </location>
</feature>
<dbReference type="PANTHER" id="PTHR12815:SF18">
    <property type="entry name" value="SORTING AND ASSEMBLY MACHINERY COMPONENT 50 HOMOLOG"/>
    <property type="match status" value="1"/>
</dbReference>
<dbReference type="InterPro" id="IPR000184">
    <property type="entry name" value="Bac_surfAg_D15"/>
</dbReference>
<gene>
    <name evidence="6" type="ORF">METZ01_LOCUS333</name>
</gene>
<dbReference type="EMBL" id="UINC01000019">
    <property type="protein sequence ID" value="SUZ47479.1"/>
    <property type="molecule type" value="Genomic_DNA"/>
</dbReference>
<accession>A0A381MZ29</accession>
<dbReference type="GO" id="GO:0019867">
    <property type="term" value="C:outer membrane"/>
    <property type="evidence" value="ECO:0007669"/>
    <property type="project" value="InterPro"/>
</dbReference>
<sequence>VKSLNTILLCLLAWMGAVRSQSDDIIIKTVNLIGNENVSMNEVMYIIRQRPPNWFVRQPEFDSRLLKLDALTLKSFYHSKGFLDVKLEESYSIENNFAHIVYKIEEGKQYFISKISMTGNHSISEKKIIKLLGLNKRKPYNPVFINDNLYAVENEYHQIGKLFFTINVLDDITDSVKVTVQISEGKDVRIKNTYLEKLGGIDSALVWRELAYKPGSIYSKNTMDNTTRRLREMGIFSMVNMIPIKVADTDSLVNMVIEFRRYKQREWISDGGYDPIRFAEGAEPLPAISGTVEWRNRSFFNTPTQFSTKLLAGVPMEEQFVLPRLRYDVSFASSWFMGIRFPSKLTGFYETFIEYKDKIETIERFGINLSQLIRFDKRSFFETKSVWESFSDQSATRKNIEQRSFALKINIDKKDDPLFTRKGYLLSGLFKSAGYVLGGNRDYLKVDLAIQSYTPIGKKSVFATRIKLGRLWGWDSNDTDYSYEKFYLGGSTSMRGWEVLRFKELKGEPVGEIIRFMTNVEYRFPFYKSFGFTIFADGGLLADHKKNISSDLLKWDSGVGITILTPLGPARLDYAIQVNDPGKRKIQLGVQNLF</sequence>
<evidence type="ECO:0000256" key="4">
    <source>
        <dbReference type="ARBA" id="ARBA00023136"/>
    </source>
</evidence>
<dbReference type="AlphaFoldDB" id="A0A381MZ29"/>
<comment type="subcellular location">
    <subcellularLocation>
        <location evidence="1">Membrane</location>
    </subcellularLocation>
</comment>
<evidence type="ECO:0000256" key="1">
    <source>
        <dbReference type="ARBA" id="ARBA00004370"/>
    </source>
</evidence>
<dbReference type="InterPro" id="IPR034746">
    <property type="entry name" value="POTRA"/>
</dbReference>
<keyword evidence="4" id="KW-0472">Membrane</keyword>
<dbReference type="Pfam" id="PF01103">
    <property type="entry name" value="Omp85"/>
    <property type="match status" value="1"/>
</dbReference>
<dbReference type="Pfam" id="PF07244">
    <property type="entry name" value="POTRA"/>
    <property type="match status" value="1"/>
</dbReference>
<dbReference type="InterPro" id="IPR010827">
    <property type="entry name" value="BamA/TamA_POTRA"/>
</dbReference>
<feature type="domain" description="POTRA" evidence="5">
    <location>
        <begin position="110"/>
        <end position="185"/>
    </location>
</feature>
<dbReference type="InterPro" id="IPR039910">
    <property type="entry name" value="D15-like"/>
</dbReference>
<evidence type="ECO:0000313" key="6">
    <source>
        <dbReference type="EMBL" id="SUZ47479.1"/>
    </source>
</evidence>
<keyword evidence="2" id="KW-1134">Transmembrane beta strand</keyword>
<evidence type="ECO:0000259" key="5">
    <source>
        <dbReference type="PROSITE" id="PS51779"/>
    </source>
</evidence>
<name>A0A381MZ29_9ZZZZ</name>
<evidence type="ECO:0000256" key="2">
    <source>
        <dbReference type="ARBA" id="ARBA00022452"/>
    </source>
</evidence>
<proteinExistence type="predicted"/>
<protein>
    <recommendedName>
        <fullName evidence="5">POTRA domain-containing protein</fullName>
    </recommendedName>
</protein>
<organism evidence="6">
    <name type="scientific">marine metagenome</name>
    <dbReference type="NCBI Taxonomy" id="408172"/>
    <lineage>
        <taxon>unclassified sequences</taxon>
        <taxon>metagenomes</taxon>
        <taxon>ecological metagenomes</taxon>
    </lineage>
</organism>
<keyword evidence="3" id="KW-0812">Transmembrane</keyword>
<reference evidence="6" key="1">
    <citation type="submission" date="2018-05" db="EMBL/GenBank/DDBJ databases">
        <authorList>
            <person name="Lanie J.A."/>
            <person name="Ng W.-L."/>
            <person name="Kazmierczak K.M."/>
            <person name="Andrzejewski T.M."/>
            <person name="Davidsen T.M."/>
            <person name="Wayne K.J."/>
            <person name="Tettelin H."/>
            <person name="Glass J.I."/>
            <person name="Rusch D."/>
            <person name="Podicherti R."/>
            <person name="Tsui H.-C.T."/>
            <person name="Winkler M.E."/>
        </authorList>
    </citation>
    <scope>NUCLEOTIDE SEQUENCE</scope>
</reference>
<dbReference type="Gene3D" id="3.10.20.310">
    <property type="entry name" value="membrane protein fhac"/>
    <property type="match status" value="3"/>
</dbReference>
<evidence type="ECO:0000256" key="3">
    <source>
        <dbReference type="ARBA" id="ARBA00022692"/>
    </source>
</evidence>
<dbReference type="PROSITE" id="PS51779">
    <property type="entry name" value="POTRA"/>
    <property type="match status" value="1"/>
</dbReference>
<dbReference type="Gene3D" id="2.40.160.50">
    <property type="entry name" value="membrane protein fhac: a member of the omp85/tpsb transporter family"/>
    <property type="match status" value="1"/>
</dbReference>